<evidence type="ECO:0000256" key="1">
    <source>
        <dbReference type="SAM" id="MobiDB-lite"/>
    </source>
</evidence>
<proteinExistence type="predicted"/>
<dbReference type="SMART" id="SM00894">
    <property type="entry name" value="Excalibur"/>
    <property type="match status" value="1"/>
</dbReference>
<evidence type="ECO:0000256" key="2">
    <source>
        <dbReference type="SAM" id="SignalP"/>
    </source>
</evidence>
<dbReference type="InterPro" id="IPR029476">
    <property type="entry name" value="DNase_NucA_NucB"/>
</dbReference>
<protein>
    <recommendedName>
        <fullName evidence="3">Excalibur calcium-binding domain-containing protein</fullName>
    </recommendedName>
</protein>
<feature type="compositionally biased region" description="Basic and acidic residues" evidence="1">
    <location>
        <begin position="286"/>
        <end position="307"/>
    </location>
</feature>
<evidence type="ECO:0000313" key="5">
    <source>
        <dbReference type="Proteomes" id="UP000730618"/>
    </source>
</evidence>
<dbReference type="Proteomes" id="UP000730618">
    <property type="component" value="Unassembled WGS sequence"/>
</dbReference>
<keyword evidence="5" id="KW-1185">Reference proteome</keyword>
<dbReference type="EMBL" id="CAJVCE010000066">
    <property type="protein sequence ID" value="CAG7659153.1"/>
    <property type="molecule type" value="Genomic_DNA"/>
</dbReference>
<dbReference type="InterPro" id="IPR008613">
    <property type="entry name" value="Excalibur_Ca-bd_domain"/>
</dbReference>
<comment type="caution">
    <text evidence="4">The sequence shown here is derived from an EMBL/GenBank/DDBJ whole genome shotgun (WGS) entry which is preliminary data.</text>
</comment>
<feature type="signal peptide" evidence="2">
    <location>
        <begin position="1"/>
        <end position="24"/>
    </location>
</feature>
<organism evidence="4 5">
    <name type="scientific">Paenibacillus allorhizosphaerae</name>
    <dbReference type="NCBI Taxonomy" id="2849866"/>
    <lineage>
        <taxon>Bacteria</taxon>
        <taxon>Bacillati</taxon>
        <taxon>Bacillota</taxon>
        <taxon>Bacilli</taxon>
        <taxon>Bacillales</taxon>
        <taxon>Paenibacillaceae</taxon>
        <taxon>Paenibacillus</taxon>
    </lineage>
</organism>
<accession>A0ABM8VVA1</accession>
<dbReference type="Pfam" id="PF05901">
    <property type="entry name" value="Excalibur"/>
    <property type="match status" value="1"/>
</dbReference>
<feature type="region of interest" description="Disordered" evidence="1">
    <location>
        <begin position="281"/>
        <end position="307"/>
    </location>
</feature>
<name>A0ABM8VVA1_9BACL</name>
<evidence type="ECO:0000313" key="4">
    <source>
        <dbReference type="EMBL" id="CAG7659153.1"/>
    </source>
</evidence>
<dbReference type="Pfam" id="PF14040">
    <property type="entry name" value="DNase_NucA_NucB"/>
    <property type="match status" value="1"/>
</dbReference>
<reference evidence="4 5" key="1">
    <citation type="submission" date="2021-06" db="EMBL/GenBank/DDBJ databases">
        <authorList>
            <person name="Criscuolo A."/>
        </authorList>
    </citation>
    <scope>NUCLEOTIDE SEQUENCE [LARGE SCALE GENOMIC DNA]</scope>
    <source>
        <strain evidence="5">CIP 111802</strain>
    </source>
</reference>
<dbReference type="InterPro" id="IPR012854">
    <property type="entry name" value="Cu_amine_oxidase-like_N"/>
</dbReference>
<dbReference type="Pfam" id="PF07833">
    <property type="entry name" value="Cu_amine_oxidN1"/>
    <property type="match status" value="1"/>
</dbReference>
<feature type="domain" description="Excalibur calcium-binding" evidence="3">
    <location>
        <begin position="271"/>
        <end position="307"/>
    </location>
</feature>
<keyword evidence="2" id="KW-0732">Signal</keyword>
<gene>
    <name evidence="4" type="ORF">PAECIP111802_07416</name>
</gene>
<sequence length="307" mass="32757">MRKKIVLLLTLFSLFFSMISVSNAEQPEISVLLDGKKLSFEVPPANIDGSVLVPLRKIFESLGATIEWNGDSKTVTAVKGDTTIILTVGAKEAYKNQIPITLSVPGQIVEGNTLVPLRFVSEALGAIVGWNGETSTVTLFTKEYDVILTFPVYKYPGTAAHIKAAIEKGESAVCTIDRKGADENRQESLKGIPTKDGYDRDEWPMAMCAEGGTGADVEYVPSSDNRGSGSYIGNQLEAYTDGTRVLFVLEGGGAATPVAPATETGPKPRVQFNSCAEVKAAGKAPIRKDDPGYSTKLDRDGDGVACE</sequence>
<feature type="chain" id="PRO_5045318416" description="Excalibur calcium-binding domain-containing protein" evidence="2">
    <location>
        <begin position="25"/>
        <end position="307"/>
    </location>
</feature>
<evidence type="ECO:0000259" key="3">
    <source>
        <dbReference type="SMART" id="SM00894"/>
    </source>
</evidence>